<sequence length="229" mass="26611">MASSRTPLEDGALPYWQINVPPSQREAECPSALRDLPVRDQTILSTPDSEYPILSWEEAQELVKANQINLFHRQPSQLRRYHFFSHHVRKKYGSLLNFILSQKLEWTEPVTPAGNPFEKEEDIKIVYNDWPYGIDERIVHLVIWTKFPFEEDDITGDLTPPARAEVNEYVQRVFVKVCGDENVIWFKNWASLKSIRALEHFHVMLFNPDAAFLDKITNGDVPLSRSFNG</sequence>
<dbReference type="InterPro" id="IPR022036">
    <property type="entry name" value="DUF3605"/>
</dbReference>
<dbReference type="OrthoDB" id="10053431at2759"/>
<dbReference type="PANTHER" id="PTHR35020">
    <property type="entry name" value="N-ACETYLGLUCOSAMINE-INDUCED PROTEIN 1"/>
    <property type="match status" value="1"/>
</dbReference>
<proteinExistence type="predicted"/>
<dbReference type="GO" id="GO:0005737">
    <property type="term" value="C:cytoplasm"/>
    <property type="evidence" value="ECO:0007669"/>
    <property type="project" value="TreeGrafter"/>
</dbReference>
<evidence type="ECO:0000313" key="2">
    <source>
        <dbReference type="Proteomes" id="UP000824998"/>
    </source>
</evidence>
<evidence type="ECO:0008006" key="3">
    <source>
        <dbReference type="Google" id="ProtNLM"/>
    </source>
</evidence>
<dbReference type="Proteomes" id="UP000824998">
    <property type="component" value="Unassembled WGS sequence"/>
</dbReference>
<protein>
    <recommendedName>
        <fullName evidence="3">N-acetylglucosamine-induced protein 1</fullName>
    </recommendedName>
</protein>
<reference evidence="1" key="1">
    <citation type="journal article" date="2021" name="IMA Fungus">
        <title>Genomic characterization of three marine fungi, including Emericellopsis atlantica sp. nov. with signatures of a generalist lifestyle and marine biomass degradation.</title>
        <authorList>
            <person name="Hagestad O.C."/>
            <person name="Hou L."/>
            <person name="Andersen J.H."/>
            <person name="Hansen E.H."/>
            <person name="Altermark B."/>
            <person name="Li C."/>
            <person name="Kuhnert E."/>
            <person name="Cox R.J."/>
            <person name="Crous P.W."/>
            <person name="Spatafora J.W."/>
            <person name="Lail K."/>
            <person name="Amirebrahimi M."/>
            <person name="Lipzen A."/>
            <person name="Pangilinan J."/>
            <person name="Andreopoulos W."/>
            <person name="Hayes R.D."/>
            <person name="Ng V."/>
            <person name="Grigoriev I.V."/>
            <person name="Jackson S.A."/>
            <person name="Sutton T.D.S."/>
            <person name="Dobson A.D.W."/>
            <person name="Rama T."/>
        </authorList>
    </citation>
    <scope>NUCLEOTIDE SEQUENCE</scope>
    <source>
        <strain evidence="1">TRa018bII</strain>
    </source>
</reference>
<dbReference type="EMBL" id="MU251371">
    <property type="protein sequence ID" value="KAG9238355.1"/>
    <property type="molecule type" value="Genomic_DNA"/>
</dbReference>
<dbReference type="GO" id="GO:0006044">
    <property type="term" value="P:N-acetylglucosamine metabolic process"/>
    <property type="evidence" value="ECO:0007669"/>
    <property type="project" value="TreeGrafter"/>
</dbReference>
<dbReference type="AlphaFoldDB" id="A0A9P7YSD8"/>
<name>A0A9P7YSD8_9HELO</name>
<accession>A0A9P7YSD8</accession>
<gene>
    <name evidence="1" type="ORF">BJ875DRAFT_480464</name>
</gene>
<organism evidence="1 2">
    <name type="scientific">Amylocarpus encephaloides</name>
    <dbReference type="NCBI Taxonomy" id="45428"/>
    <lineage>
        <taxon>Eukaryota</taxon>
        <taxon>Fungi</taxon>
        <taxon>Dikarya</taxon>
        <taxon>Ascomycota</taxon>
        <taxon>Pezizomycotina</taxon>
        <taxon>Leotiomycetes</taxon>
        <taxon>Helotiales</taxon>
        <taxon>Helotiales incertae sedis</taxon>
        <taxon>Amylocarpus</taxon>
    </lineage>
</organism>
<dbReference type="PANTHER" id="PTHR35020:SF4">
    <property type="entry name" value="N-ACETYLGLUCOSAMINE-INDUCED PROTEIN 1"/>
    <property type="match status" value="1"/>
</dbReference>
<dbReference type="Pfam" id="PF12239">
    <property type="entry name" value="DUF3605"/>
    <property type="match status" value="1"/>
</dbReference>
<keyword evidence="2" id="KW-1185">Reference proteome</keyword>
<evidence type="ECO:0000313" key="1">
    <source>
        <dbReference type="EMBL" id="KAG9238355.1"/>
    </source>
</evidence>
<comment type="caution">
    <text evidence="1">The sequence shown here is derived from an EMBL/GenBank/DDBJ whole genome shotgun (WGS) entry which is preliminary data.</text>
</comment>